<gene>
    <name evidence="2" type="ORF">RM552_05245</name>
</gene>
<dbReference type="InterPro" id="IPR029058">
    <property type="entry name" value="AB_hydrolase_fold"/>
</dbReference>
<protein>
    <submittedName>
        <fullName evidence="2">Alpha/beta hydrolase</fullName>
    </submittedName>
</protein>
<dbReference type="SUPFAM" id="SSF53474">
    <property type="entry name" value="alpha/beta-Hydrolases"/>
    <property type="match status" value="1"/>
</dbReference>
<reference evidence="2 3" key="1">
    <citation type="submission" date="2023-09" db="EMBL/GenBank/DDBJ databases">
        <authorList>
            <person name="Rey-Velasco X."/>
        </authorList>
    </citation>
    <scope>NUCLEOTIDE SEQUENCE [LARGE SCALE GENOMIC DNA]</scope>
    <source>
        <strain evidence="2 3">P117</strain>
    </source>
</reference>
<dbReference type="PANTHER" id="PTHR43139:SF52">
    <property type="entry name" value="SI:DKEY-122A22.2"/>
    <property type="match status" value="1"/>
</dbReference>
<dbReference type="Pfam" id="PF12697">
    <property type="entry name" value="Abhydrolase_6"/>
    <property type="match status" value="1"/>
</dbReference>
<feature type="domain" description="AB hydrolase-1" evidence="1">
    <location>
        <begin position="32"/>
        <end position="265"/>
    </location>
</feature>
<dbReference type="RefSeq" id="WP_311367722.1">
    <property type="nucleotide sequence ID" value="NZ_JAVRHX010000001.1"/>
</dbReference>
<name>A0ABU2ZNP4_9ALTE</name>
<dbReference type="Gene3D" id="3.40.50.1820">
    <property type="entry name" value="alpha/beta hydrolase"/>
    <property type="match status" value="1"/>
</dbReference>
<evidence type="ECO:0000313" key="2">
    <source>
        <dbReference type="EMBL" id="MDT0594242.1"/>
    </source>
</evidence>
<keyword evidence="2" id="KW-0378">Hydrolase</keyword>
<dbReference type="Proteomes" id="UP001253545">
    <property type="component" value="Unassembled WGS sequence"/>
</dbReference>
<dbReference type="InterPro" id="IPR000073">
    <property type="entry name" value="AB_hydrolase_1"/>
</dbReference>
<dbReference type="GO" id="GO:0016787">
    <property type="term" value="F:hydrolase activity"/>
    <property type="evidence" value="ECO:0007669"/>
    <property type="project" value="UniProtKB-KW"/>
</dbReference>
<organism evidence="2 3">
    <name type="scientific">Glaciecola petra</name>
    <dbReference type="NCBI Taxonomy" id="3075602"/>
    <lineage>
        <taxon>Bacteria</taxon>
        <taxon>Pseudomonadati</taxon>
        <taxon>Pseudomonadota</taxon>
        <taxon>Gammaproteobacteria</taxon>
        <taxon>Alteromonadales</taxon>
        <taxon>Alteromonadaceae</taxon>
        <taxon>Glaciecola</taxon>
    </lineage>
</organism>
<accession>A0ABU2ZNP4</accession>
<dbReference type="PANTHER" id="PTHR43139">
    <property type="entry name" value="SI:DKEY-122A22.2"/>
    <property type="match status" value="1"/>
</dbReference>
<dbReference type="PRINTS" id="PR00111">
    <property type="entry name" value="ABHYDROLASE"/>
</dbReference>
<dbReference type="EMBL" id="JAVRHX010000001">
    <property type="protein sequence ID" value="MDT0594242.1"/>
    <property type="molecule type" value="Genomic_DNA"/>
</dbReference>
<dbReference type="InterPro" id="IPR052370">
    <property type="entry name" value="Meta-cleavage_hydrolase"/>
</dbReference>
<comment type="caution">
    <text evidence="2">The sequence shown here is derived from an EMBL/GenBank/DDBJ whole genome shotgun (WGS) entry which is preliminary data.</text>
</comment>
<sequence>MIFCDDGTTYYFYSNVASNQTIPHIDPSKPSILMLHGFSADKDIWLKLARYAYKDYQLIIPDFKGHGAHLYHSRENYSAMAQAEYINHLLSVLYPVKSTQLLIVGNSMGGMVAAILGQINDCVTKLVLLDPAGAKSDFARILAEKKHNPFLHDTVESAKSFFKNTMYKPPFVPPSVLHYLIHKNYLSKSNQYKHMFTDFFDIDSFFSKPFTPSEKYPPSLIVWGEKDALLPASDAVIWQKLVNGKMVILPNIGHMPMVECPKQVFKLLKF</sequence>
<proteinExistence type="predicted"/>
<evidence type="ECO:0000259" key="1">
    <source>
        <dbReference type="Pfam" id="PF12697"/>
    </source>
</evidence>
<keyword evidence="3" id="KW-1185">Reference proteome</keyword>
<evidence type="ECO:0000313" key="3">
    <source>
        <dbReference type="Proteomes" id="UP001253545"/>
    </source>
</evidence>